<evidence type="ECO:0000256" key="1">
    <source>
        <dbReference type="ARBA" id="ARBA00022729"/>
    </source>
</evidence>
<dbReference type="SUPFAM" id="SSF56487">
    <property type="entry name" value="SRCR-like"/>
    <property type="match status" value="3"/>
</dbReference>
<dbReference type="GO" id="GO:0045217">
    <property type="term" value="P:cell-cell junction maintenance"/>
    <property type="evidence" value="ECO:0007669"/>
    <property type="project" value="TreeGrafter"/>
</dbReference>
<dbReference type="Gene3D" id="2.160.20.10">
    <property type="entry name" value="Single-stranded right-handed beta-helix, Pectin lyase-like"/>
    <property type="match status" value="2"/>
</dbReference>
<dbReference type="InterPro" id="IPR011050">
    <property type="entry name" value="Pectin_lyase_fold/virulence"/>
</dbReference>
<name>A0A4E0RHJ4_FASHE</name>
<feature type="disulfide bond" evidence="5">
    <location>
        <begin position="1143"/>
        <end position="1153"/>
    </location>
</feature>
<comment type="caution">
    <text evidence="5">Lacks conserved residue(s) required for the propagation of feature annotation.</text>
</comment>
<dbReference type="PANTHER" id="PTHR47653">
    <property type="entry name" value="PROTEIN BARK BEETLE"/>
    <property type="match status" value="1"/>
</dbReference>
<proteinExistence type="predicted"/>
<evidence type="ECO:0000256" key="5">
    <source>
        <dbReference type="PROSITE-ProRule" id="PRU00196"/>
    </source>
</evidence>
<dbReference type="InterPro" id="IPR016186">
    <property type="entry name" value="C-type_lectin-like/link_sf"/>
</dbReference>
<accession>A0A4E0RHJ4</accession>
<dbReference type="SUPFAM" id="SSF56436">
    <property type="entry name" value="C-type lectin-like"/>
    <property type="match status" value="1"/>
</dbReference>
<dbReference type="InterPro" id="IPR001190">
    <property type="entry name" value="SRCR"/>
</dbReference>
<organism evidence="7 8">
    <name type="scientific">Fasciola hepatica</name>
    <name type="common">Liver fluke</name>
    <dbReference type="NCBI Taxonomy" id="6192"/>
    <lineage>
        <taxon>Eukaryota</taxon>
        <taxon>Metazoa</taxon>
        <taxon>Spiralia</taxon>
        <taxon>Lophotrochozoa</taxon>
        <taxon>Platyhelminthes</taxon>
        <taxon>Trematoda</taxon>
        <taxon>Digenea</taxon>
        <taxon>Plagiorchiida</taxon>
        <taxon>Echinostomata</taxon>
        <taxon>Echinostomatoidea</taxon>
        <taxon>Fasciolidae</taxon>
        <taxon>Fasciola</taxon>
    </lineage>
</organism>
<dbReference type="EMBL" id="JXXN02000657">
    <property type="protein sequence ID" value="THD26695.1"/>
    <property type="molecule type" value="Genomic_DNA"/>
</dbReference>
<evidence type="ECO:0000256" key="3">
    <source>
        <dbReference type="ARBA" id="ARBA00023157"/>
    </source>
</evidence>
<keyword evidence="3 5" id="KW-1015">Disulfide bond</keyword>
<dbReference type="SMART" id="SM00202">
    <property type="entry name" value="SR"/>
    <property type="match status" value="3"/>
</dbReference>
<dbReference type="Gene3D" id="3.10.250.10">
    <property type="entry name" value="SRCR-like domain"/>
    <property type="match status" value="3"/>
</dbReference>
<evidence type="ECO:0000259" key="6">
    <source>
        <dbReference type="PROSITE" id="PS50287"/>
    </source>
</evidence>
<dbReference type="PANTHER" id="PTHR47653:SF1">
    <property type="entry name" value="DELETED IN MALIGNANT BRAIN TUMORS 1 PROTEIN"/>
    <property type="match status" value="1"/>
</dbReference>
<evidence type="ECO:0000313" key="8">
    <source>
        <dbReference type="Proteomes" id="UP000230066"/>
    </source>
</evidence>
<dbReference type="Proteomes" id="UP000230066">
    <property type="component" value="Unassembled WGS sequence"/>
</dbReference>
<dbReference type="InterPro" id="IPR053243">
    <property type="entry name" value="SJ_maturation_regulator"/>
</dbReference>
<dbReference type="Gene3D" id="3.10.100.10">
    <property type="entry name" value="Mannose-Binding Protein A, subunit A"/>
    <property type="match status" value="1"/>
</dbReference>
<sequence length="2950" mass="331328">MVMCVLFPICSRAKTINSDIYGTQRWILSESPYVIPSVSIIIRTDATLIIDPGVHIYVGFGLSIRVHGKLIARGRSDRRIVFQSIPKSGKVPPQISGTVSDVGFTGIRVPSAIRLVGASEVRRGLLQLKIANRWRYVCSQNTEWSNHDCRTICQHLGYADGNFTLGPIAQNRTASVKLIDPGCQEHELGAKFVEQFPCPGFRTNISIGTSVCDLQDLVGLNCWGSFAPAYESYWKGLEFYNTTLEEVSLSPTLGGSWGNTRMNVSASVLEYVDIFGAGINISGHHVAALSASPYPPILSNVRLSFNAYDAVNFSLIRGPAILLNVSMEENHGHGALISSLVGYVRLLNVISRKNGGDGTRVSFVSGPQFHWPEETPELVHRAMWICRPGAIPASPVFPFHIVAEIPVATFQSVGECELTVSSDQPGQILTVTLLELLYDPIATGYLELWDILSDEKIAFWSINNRTITDEQERHHLGARSGRLYQGVSSIKNMVRIRFAWQKRADQAICSQFSGCLRAVMQISVGATTQPELHVERSIFSDNMHHGLLVDRPWAYVRVVSSQFTGNQYDAGLKVVNGTADLFIHNCSFVKNEENGVNVSTVGGFKQINQSVFEQNRGHGLSIWNPNEPGQRQPNEPIQVHVHTSEFLGNWWNGIQFYNSCSIMNLLVNFSTFSHNGASGIRAYSCLHGENEPVTNFSVGFSHFENNRRQGILVQPMVRMIGHVTNCTFVHHRFGVIRVHNGLDLMQAELYRPSSVQYRIQYNRFVNNSGPNVVNLRLTESSEQQILHLIYNTFTDNSVKRTSSLLHPRSTTSAVIVVGSSQVIIVRNHLWNPDSDYEIASHLSASDKHINTTLNFWGDLSAWNSTEWGAVHKAVSKRIFDQNHRYTLARCEYYPLLKDPDLASRFATTGEPPYIPDFVTLDSRTGIIEVGGRIAVERGRHVVLEPLYGDVNYYHVTKDIFIPPGGILTVRPGVRMLFDNGVGLFSQGEVKLQGSAALPIILDLFRPTDSEVQWYNFATSHNETGNKNEEENPPTLSGNQTSIRLIGGMWYADAYTGLVEIRATSALKYTGSEETLSNDADSWGTICETGIGVYAAMLICSEIGLVVNVQDWFPELTVRQTIRQSADRWFNASQAPIQMANLDCHGDETDLSQCQHDGPGEHSCSHDADLVIRCHRPGWAGIRVTISDPGSRSPVEHLRIRRAGLLDYARLNLMPGLQLDYYSSTVVDIEVHECLSDGMLLVHSDPLLGVTIEDSRFLDNTGNGIRTQTPWFSLRRSHLAGNRGPSGVYYDPAISPEQTVQLYAGLVSLVTLFKPIENPDRRQQIPLAEGWVMVVDQQRLHPTGTTFIQAQSGHHFQKVIYRTELATSDRHQMHQIVLNLIDYPVTTSPTSTMQVRFAPNATIGPSITPATILPGSGDGDHLWRDQTTTIEELIIYDSPLASLDPVRAYSWRVPSDLARLPLISSTNRLTLEFRVRGIHSGSLLLAVQTHDFQHAPDPSQWANAAKFSHRTLFGFEPDVRYFSIANFRIEDSVIDGNQDGVRLNHYHDPVDRDNRQLIRHAGEVFSLVNTSFSHNTGTAVRVRSVTRFVYDWDLPTNAEQMQSKERLAYIGYNVSGCRFWRNLDGVFKAEHGKLPFSNNLWSYRISRCTAEQNGLSKVATGNKTIVRDSNGLYFQLPHLQTRYDFPSQSSGMHKLTLESNVFRNNQPFQALIDGYYAQVDLFYNIFEDNRCTLYSHRPSTHPGLLRTHGMEKRISLIGNEFTRNKDCLFVAHFHGSGQSPQNTVDFSYAKHNVFRDNQCFDNSSVEPKRNSETKWPPMCYTFGVFGTQNITLRHNVLCNVKGEVRSTGELGMRYELVAAVRSIHVPNAFDAQENYWGSVHPAEIRRSFLHFDDWNCLSQVNADHPLANDQILRPMLLNLDLKQSHESEMARSGVLGGSVTGILHLPYRSEPYRVISDLTIMPGSELRIDEGVVIEFAPNVGILAFGRVLARGSKRAPIYLTAEMRSRANSSMGGHRAKSNPLNMDDSRTNIVYLSLVGMKSAKQKPANDQAKVGLSNEYVRLIGGDRPDEGFVQFYNQTAKRWDVTCDPQFSIDVGQVVCQELGQPTLNAIVQRSHLLDFQLYGIDNPLVTKHIWMESYTCQGIEAHRSNCKKRWNHEYARCSRFREYVFLRCAAFPTRGSNINPTASELWSGTWGNLRIVRLESDSVEPNMEEQSVLEHVQIDRAGLLHGERVPALVILRATPKLSFIRIEDCLGSGISLIDTRGFVDVTNSTIRGCLGRAIDVIMLNGDSTDPSTAGPEKSKAFDATIPLMPPRQGSLLPEPRPTAQEALDTRSSFTDYFGLPLFFYPLYGDDPHLPGFVPMCANEKWIAVVDRILVIYRYNWFGPHSCTKLFRSSISGRRLAWRFLAVNLYEDPLFPNGIELYNGAQLNTTYRIAQITAASLNNVTHPVAKRYTVITSPIHDVLAVRMHASPASREFGFIAEVITLPLSSSRVYPDMLKPFHHSIELCDILENQGGGIQLLTVGDAGPRVKLAHLRLERNGLTVLNLTGPAAIKMRLSNTPWLSVTNCLIAHNEGDAIRIALYADQVTKGNRGNITNNVILRNCLGSALSVEGNHFNRLKIWRNYIAHNDCGARDLIGLLGVLVQPFAHNFIHDNRADVLLNVTGREGLSRGSWFEFNGFYKNEATNYTRRTTVYVGASKNTFRDNYLKNPLNDYELTVGNRSVIRRLPIQPGTRCPPPDETCPHGWTLKLDFDACLCYRPDPVDARRNWWGDTYTKFQQVQRETRSVAESVMEQSQSQLVLSFARSRIYDWEDDSYLMPVDYSGAYADNSSVLGPGTHCPPTWSFVDFNCFFYFGAPMTYREAHNFCLGEVGGVLAASRDRVQWFGDQISRWQHNYDWLIQHVWVFRAWVSSEVPMLDYCPAIRNRWLEPYPCDKRIPFFCQKGKSC</sequence>
<dbReference type="SMART" id="SM00710">
    <property type="entry name" value="PbH1"/>
    <property type="match status" value="15"/>
</dbReference>
<dbReference type="InterPro" id="IPR006626">
    <property type="entry name" value="PbH1"/>
</dbReference>
<keyword evidence="2" id="KW-0677">Repeat</keyword>
<protein>
    <recommendedName>
        <fullName evidence="6">SRCR domain-containing protein</fullName>
    </recommendedName>
</protein>
<feature type="disulfide bond" evidence="5">
    <location>
        <begin position="2140"/>
        <end position="2150"/>
    </location>
</feature>
<feature type="domain" description="SRCR" evidence="6">
    <location>
        <begin position="1042"/>
        <end position="1174"/>
    </location>
</feature>
<keyword evidence="4" id="KW-0325">Glycoprotein</keyword>
<evidence type="ECO:0000256" key="4">
    <source>
        <dbReference type="ARBA" id="ARBA00023180"/>
    </source>
</evidence>
<comment type="caution">
    <text evidence="7">The sequence shown here is derived from an EMBL/GenBank/DDBJ whole genome shotgun (WGS) entry which is preliminary data.</text>
</comment>
<dbReference type="SUPFAM" id="SSF51126">
    <property type="entry name" value="Pectin lyase-like"/>
    <property type="match status" value="2"/>
</dbReference>
<keyword evidence="8" id="KW-1185">Reference proteome</keyword>
<feature type="domain" description="SRCR" evidence="6">
    <location>
        <begin position="113"/>
        <end position="223"/>
    </location>
</feature>
<keyword evidence="1" id="KW-0732">Signal</keyword>
<dbReference type="InterPro" id="IPR012334">
    <property type="entry name" value="Pectin_lyas_fold"/>
</dbReference>
<dbReference type="InterPro" id="IPR016187">
    <property type="entry name" value="CTDL_fold"/>
</dbReference>
<gene>
    <name evidence="7" type="ORF">D915_002584</name>
</gene>
<dbReference type="Pfam" id="PF00530">
    <property type="entry name" value="SRCR"/>
    <property type="match status" value="2"/>
</dbReference>
<feature type="domain" description="SRCR" evidence="6">
    <location>
        <begin position="2059"/>
        <end position="2173"/>
    </location>
</feature>
<dbReference type="PROSITE" id="PS50287">
    <property type="entry name" value="SRCR_2"/>
    <property type="match status" value="3"/>
</dbReference>
<reference evidence="7" key="1">
    <citation type="submission" date="2019-03" db="EMBL/GenBank/DDBJ databases">
        <title>Improved annotation for the trematode Fasciola hepatica.</title>
        <authorList>
            <person name="Choi Y.-J."/>
            <person name="Martin J."/>
            <person name="Mitreva M."/>
        </authorList>
    </citation>
    <scope>NUCLEOTIDE SEQUENCE [LARGE SCALE GENOMIC DNA]</scope>
</reference>
<evidence type="ECO:0000256" key="2">
    <source>
        <dbReference type="ARBA" id="ARBA00022737"/>
    </source>
</evidence>
<evidence type="ECO:0000313" key="7">
    <source>
        <dbReference type="EMBL" id="THD26695.1"/>
    </source>
</evidence>
<dbReference type="InterPro" id="IPR036772">
    <property type="entry name" value="SRCR-like_dom_sf"/>
</dbReference>
<dbReference type="GO" id="GO:0016020">
    <property type="term" value="C:membrane"/>
    <property type="evidence" value="ECO:0007669"/>
    <property type="project" value="InterPro"/>
</dbReference>